<organism evidence="2 3">
    <name type="scientific">Dioscorea zingiberensis</name>
    <dbReference type="NCBI Taxonomy" id="325984"/>
    <lineage>
        <taxon>Eukaryota</taxon>
        <taxon>Viridiplantae</taxon>
        <taxon>Streptophyta</taxon>
        <taxon>Embryophyta</taxon>
        <taxon>Tracheophyta</taxon>
        <taxon>Spermatophyta</taxon>
        <taxon>Magnoliopsida</taxon>
        <taxon>Liliopsida</taxon>
        <taxon>Dioscoreales</taxon>
        <taxon>Dioscoreaceae</taxon>
        <taxon>Dioscorea</taxon>
    </lineage>
</organism>
<dbReference type="OrthoDB" id="1915375at2759"/>
<dbReference type="Pfam" id="PF16029">
    <property type="entry name" value="DUF4787"/>
    <property type="match status" value="1"/>
</dbReference>
<name>A0A9D5CDP7_9LILI</name>
<dbReference type="Gene3D" id="3.30.930.10">
    <property type="entry name" value="Bira Bifunctional Protein, Domain 2"/>
    <property type="match status" value="1"/>
</dbReference>
<dbReference type="InterPro" id="IPR031985">
    <property type="entry name" value="DUF4787"/>
</dbReference>
<feature type="transmembrane region" description="Helical" evidence="1">
    <location>
        <begin position="125"/>
        <end position="144"/>
    </location>
</feature>
<dbReference type="PANTHER" id="PTHR35455:SF1">
    <property type="entry name" value="AGAP005842-PA"/>
    <property type="match status" value="1"/>
</dbReference>
<comment type="caution">
    <text evidence="2">The sequence shown here is derived from an EMBL/GenBank/DDBJ whole genome shotgun (WGS) entry which is preliminary data.</text>
</comment>
<gene>
    <name evidence="2" type="ORF">J5N97_018884</name>
</gene>
<keyword evidence="1" id="KW-0472">Membrane</keyword>
<dbReference type="SUPFAM" id="SSF55681">
    <property type="entry name" value="Class II aaRS and biotin synthetases"/>
    <property type="match status" value="1"/>
</dbReference>
<dbReference type="EMBL" id="JAGGNH010000005">
    <property type="protein sequence ID" value="KAJ0970925.1"/>
    <property type="molecule type" value="Genomic_DNA"/>
</dbReference>
<keyword evidence="3" id="KW-1185">Reference proteome</keyword>
<evidence type="ECO:0000313" key="3">
    <source>
        <dbReference type="Proteomes" id="UP001085076"/>
    </source>
</evidence>
<reference evidence="2" key="2">
    <citation type="journal article" date="2022" name="Hortic Res">
        <title>The genome of Dioscorea zingiberensis sheds light on the biosynthesis, origin and evolution of the medicinally important diosgenin saponins.</title>
        <authorList>
            <person name="Li Y."/>
            <person name="Tan C."/>
            <person name="Li Z."/>
            <person name="Guo J."/>
            <person name="Li S."/>
            <person name="Chen X."/>
            <person name="Wang C."/>
            <person name="Dai X."/>
            <person name="Yang H."/>
            <person name="Song W."/>
            <person name="Hou L."/>
            <person name="Xu J."/>
            <person name="Tong Z."/>
            <person name="Xu A."/>
            <person name="Yuan X."/>
            <person name="Wang W."/>
            <person name="Yang Q."/>
            <person name="Chen L."/>
            <person name="Sun Z."/>
            <person name="Wang K."/>
            <person name="Pan B."/>
            <person name="Chen J."/>
            <person name="Bao Y."/>
            <person name="Liu F."/>
            <person name="Qi X."/>
            <person name="Gang D.R."/>
            <person name="Wen J."/>
            <person name="Li J."/>
        </authorList>
    </citation>
    <scope>NUCLEOTIDE SEQUENCE</scope>
    <source>
        <strain evidence="2">Dzin_1.0</strain>
    </source>
</reference>
<evidence type="ECO:0000313" key="2">
    <source>
        <dbReference type="EMBL" id="KAJ0970925.1"/>
    </source>
</evidence>
<sequence length="239" mass="27191">MAKPQGKAAIDFKWIWENKTSSWPTSGTGTPVPIWNLCSSSMKSTLAFRRGLYRLQQFSKGEIFIFCQPEDSNMHHEELIQIEDLFTSLGFNLRYWIWQQVIRVHLLTVYIMRTAPVPDNFMAKPIVAFAFLVILCALSLAALAKPHRRPISDNEVGAKKTACYADIESGLWGSKCTSSMIEKENCALRCLSPVCYELIYESDPLEEGEKDYVRAQEFKYCMHKLSLGENLDGVKGAFE</sequence>
<evidence type="ECO:0000256" key="1">
    <source>
        <dbReference type="SAM" id="Phobius"/>
    </source>
</evidence>
<dbReference type="Proteomes" id="UP001085076">
    <property type="component" value="Miscellaneous, Linkage group lg05"/>
</dbReference>
<dbReference type="InterPro" id="IPR045864">
    <property type="entry name" value="aa-tRNA-synth_II/BPL/LPL"/>
</dbReference>
<accession>A0A9D5CDP7</accession>
<reference evidence="2" key="1">
    <citation type="submission" date="2021-03" db="EMBL/GenBank/DDBJ databases">
        <authorList>
            <person name="Li Z."/>
            <person name="Yang C."/>
        </authorList>
    </citation>
    <scope>NUCLEOTIDE SEQUENCE</scope>
    <source>
        <strain evidence="2">Dzin_1.0</strain>
        <tissue evidence="2">Leaf</tissue>
    </source>
</reference>
<protein>
    <submittedName>
        <fullName evidence="2">Uncharacterized protein</fullName>
    </submittedName>
</protein>
<keyword evidence="1" id="KW-1133">Transmembrane helix</keyword>
<keyword evidence="1" id="KW-0812">Transmembrane</keyword>
<dbReference type="PANTHER" id="PTHR35455">
    <property type="entry name" value="UNNAMED PRODUCT"/>
    <property type="match status" value="1"/>
</dbReference>
<proteinExistence type="predicted"/>
<dbReference type="AlphaFoldDB" id="A0A9D5CDP7"/>